<dbReference type="PANTHER" id="PTHR42707">
    <property type="entry name" value="ACYL-COA DEHYDROGENASE"/>
    <property type="match status" value="1"/>
</dbReference>
<dbReference type="InterPro" id="IPR041504">
    <property type="entry name" value="AidB_N"/>
</dbReference>
<evidence type="ECO:0000313" key="3">
    <source>
        <dbReference type="Proteomes" id="UP000708208"/>
    </source>
</evidence>
<dbReference type="OrthoDB" id="10251155at2759"/>
<dbReference type="Proteomes" id="UP000708208">
    <property type="component" value="Unassembled WGS sequence"/>
</dbReference>
<dbReference type="InterPro" id="IPR052904">
    <property type="entry name" value="Acyl-CoA_dehydrogenase-like"/>
</dbReference>
<dbReference type="EMBL" id="CAJVCH010009176">
    <property type="protein sequence ID" value="CAG7666146.1"/>
    <property type="molecule type" value="Genomic_DNA"/>
</dbReference>
<dbReference type="GO" id="GO:0003995">
    <property type="term" value="F:acyl-CoA dehydrogenase activity"/>
    <property type="evidence" value="ECO:0007669"/>
    <property type="project" value="TreeGrafter"/>
</dbReference>
<name>A0A8J2J718_9HEXA</name>
<dbReference type="AlphaFoldDB" id="A0A8J2J718"/>
<feature type="domain" description="Adaptive response protein AidB N-terminal" evidence="1">
    <location>
        <begin position="53"/>
        <end position="132"/>
    </location>
</feature>
<sequence length="139" mass="15588">MHSTYLNIEGRVIASDLLMRKFNIIYIGVRRGVLSCKNRVILLARQGQPKLGNSYLNDGFLQRVLKRILPEEAFAEINSDLTGLGARCVTEIQAHGDQVESNQPYVKQCDAWGNRIDQVVMVTSWSKLKGIAEEDGLVL</sequence>
<dbReference type="Pfam" id="PF18158">
    <property type="entry name" value="AidB_N"/>
    <property type="match status" value="1"/>
</dbReference>
<protein>
    <recommendedName>
        <fullName evidence="1">Adaptive response protein AidB N-terminal domain-containing protein</fullName>
    </recommendedName>
</protein>
<accession>A0A8J2J718</accession>
<evidence type="ECO:0000313" key="2">
    <source>
        <dbReference type="EMBL" id="CAG7666146.1"/>
    </source>
</evidence>
<comment type="caution">
    <text evidence="2">The sequence shown here is derived from an EMBL/GenBank/DDBJ whole genome shotgun (WGS) entry which is preliminary data.</text>
</comment>
<dbReference type="PANTHER" id="PTHR42707:SF2">
    <property type="entry name" value="ACD11 DEHYDROGENASE"/>
    <property type="match status" value="1"/>
</dbReference>
<gene>
    <name evidence="2" type="ORF">AFUS01_LOCUS1654</name>
</gene>
<proteinExistence type="predicted"/>
<organism evidence="2 3">
    <name type="scientific">Allacma fusca</name>
    <dbReference type="NCBI Taxonomy" id="39272"/>
    <lineage>
        <taxon>Eukaryota</taxon>
        <taxon>Metazoa</taxon>
        <taxon>Ecdysozoa</taxon>
        <taxon>Arthropoda</taxon>
        <taxon>Hexapoda</taxon>
        <taxon>Collembola</taxon>
        <taxon>Symphypleona</taxon>
        <taxon>Sminthuridae</taxon>
        <taxon>Allacma</taxon>
    </lineage>
</organism>
<evidence type="ECO:0000259" key="1">
    <source>
        <dbReference type="Pfam" id="PF18158"/>
    </source>
</evidence>
<keyword evidence="3" id="KW-1185">Reference proteome</keyword>
<reference evidence="2" key="1">
    <citation type="submission" date="2021-06" db="EMBL/GenBank/DDBJ databases">
        <authorList>
            <person name="Hodson N. C."/>
            <person name="Mongue J. A."/>
            <person name="Jaron S. K."/>
        </authorList>
    </citation>
    <scope>NUCLEOTIDE SEQUENCE</scope>
</reference>